<evidence type="ECO:0000313" key="2">
    <source>
        <dbReference type="EMBL" id="KUM46482.1"/>
    </source>
</evidence>
<protein>
    <submittedName>
        <fullName evidence="2">Uncharacterized protein</fullName>
    </submittedName>
</protein>
<feature type="chain" id="PRO_5007100126" evidence="1">
    <location>
        <begin position="18"/>
        <end position="59"/>
    </location>
</feature>
<sequence>MHGWFLFVPLMYELLLYDSPLLPYDGLDSVLLGLLADVSMLDSLSRYYMNSYNTMRLLD</sequence>
<keyword evidence="2" id="KW-0496">Mitochondrion</keyword>
<evidence type="ECO:0000256" key="1">
    <source>
        <dbReference type="SAM" id="SignalP"/>
    </source>
</evidence>
<comment type="caution">
    <text evidence="2">The sequence shown here is derived from an EMBL/GenBank/DDBJ whole genome shotgun (WGS) entry which is preliminary data.</text>
</comment>
<gene>
    <name evidence="2" type="ORF">ABT39_MTgene1583</name>
</gene>
<dbReference type="AlphaFoldDB" id="A0A101LW69"/>
<dbReference type="EMBL" id="LKAM01000011">
    <property type="protein sequence ID" value="KUM46482.1"/>
    <property type="molecule type" value="Genomic_DNA"/>
</dbReference>
<feature type="signal peptide" evidence="1">
    <location>
        <begin position="1"/>
        <end position="17"/>
    </location>
</feature>
<reference evidence="2" key="1">
    <citation type="journal article" date="2015" name="Genome Biol. Evol.">
        <title>Organellar Genomes of White Spruce (Picea glauca): Assembly and Annotation.</title>
        <authorList>
            <person name="Jackman S.D."/>
            <person name="Warren R.L."/>
            <person name="Gibb E.A."/>
            <person name="Vandervalk B.P."/>
            <person name="Mohamadi H."/>
            <person name="Chu J."/>
            <person name="Raymond A."/>
            <person name="Pleasance S."/>
            <person name="Coope R."/>
            <person name="Wildung M.R."/>
            <person name="Ritland C.E."/>
            <person name="Bousquet J."/>
            <person name="Jones S.J."/>
            <person name="Bohlmann J."/>
            <person name="Birol I."/>
        </authorList>
    </citation>
    <scope>NUCLEOTIDE SEQUENCE [LARGE SCALE GENOMIC DNA]</scope>
    <source>
        <tissue evidence="2">Flushing bud</tissue>
    </source>
</reference>
<keyword evidence="1" id="KW-0732">Signal</keyword>
<name>A0A101LW69_PICGL</name>
<proteinExistence type="predicted"/>
<organism evidence="2">
    <name type="scientific">Picea glauca</name>
    <name type="common">White spruce</name>
    <name type="synonym">Pinus glauca</name>
    <dbReference type="NCBI Taxonomy" id="3330"/>
    <lineage>
        <taxon>Eukaryota</taxon>
        <taxon>Viridiplantae</taxon>
        <taxon>Streptophyta</taxon>
        <taxon>Embryophyta</taxon>
        <taxon>Tracheophyta</taxon>
        <taxon>Spermatophyta</taxon>
        <taxon>Pinopsida</taxon>
        <taxon>Pinidae</taxon>
        <taxon>Conifers I</taxon>
        <taxon>Pinales</taxon>
        <taxon>Pinaceae</taxon>
        <taxon>Picea</taxon>
    </lineage>
</organism>
<geneLocation type="mitochondrion" evidence="2"/>
<accession>A0A101LW69</accession>